<organism evidence="1 2">
    <name type="scientific">Photobacterium leiognathi subsp. mandapamensis</name>
    <name type="common">Photobacterium mandapamensis</name>
    <dbReference type="NCBI Taxonomy" id="48408"/>
    <lineage>
        <taxon>Bacteria</taxon>
        <taxon>Pseudomonadati</taxon>
        <taxon>Pseudomonadota</taxon>
        <taxon>Gammaproteobacteria</taxon>
        <taxon>Vibrionales</taxon>
        <taxon>Vibrionaceae</taxon>
        <taxon>Photobacterium</taxon>
    </lineage>
</organism>
<evidence type="ECO:0000313" key="2">
    <source>
        <dbReference type="Proteomes" id="UP000240530"/>
    </source>
</evidence>
<proteinExistence type="predicted"/>
<dbReference type="EMBL" id="PYNS01000028">
    <property type="protein sequence ID" value="PSV08576.1"/>
    <property type="molecule type" value="Genomic_DNA"/>
</dbReference>
<dbReference type="Proteomes" id="UP000240530">
    <property type="component" value="Unassembled WGS sequence"/>
</dbReference>
<protein>
    <submittedName>
        <fullName evidence="1">Uncharacterized protein</fullName>
    </submittedName>
</protein>
<dbReference type="AlphaFoldDB" id="A0A2T3KQQ8"/>
<gene>
    <name evidence="1" type="ORF">C0W93_18325</name>
</gene>
<name>A0A2T3KQQ8_PHOLD</name>
<sequence length="138" mass="15047">MVKVLVRSIFTIFVIVSVFTNAVIARTMTNSQPFLSHCLQMTESHSPELSSDDCCNNALAPVVIKNTVTCGTMISDSDHSAKSSSSCCGDDDCKTKQTQAALLTLFSFSAIAPERELFSNKVTSPVRYHESRLKPPLV</sequence>
<evidence type="ECO:0000313" key="1">
    <source>
        <dbReference type="EMBL" id="PSV08576.1"/>
    </source>
</evidence>
<dbReference type="RefSeq" id="WP_107185959.1">
    <property type="nucleotide sequence ID" value="NZ_CP131578.1"/>
</dbReference>
<accession>A0A2T3KQQ8</accession>
<comment type="caution">
    <text evidence="1">The sequence shown here is derived from an EMBL/GenBank/DDBJ whole genome shotgun (WGS) entry which is preliminary data.</text>
</comment>
<reference evidence="1 2" key="1">
    <citation type="submission" date="2018-03" db="EMBL/GenBank/DDBJ databases">
        <title>Whole genome sequencing of Histamine producing bacteria.</title>
        <authorList>
            <person name="Butler K."/>
        </authorList>
    </citation>
    <scope>NUCLEOTIDE SEQUENCE [LARGE SCALE GENOMIC DNA]</scope>
    <source>
        <strain evidence="1 2">Res.4.1</strain>
    </source>
</reference>